<reference evidence="1 2" key="1">
    <citation type="submission" date="2018-04" db="EMBL/GenBank/DDBJ databases">
        <authorList>
            <person name="Cha J.-S."/>
        </authorList>
    </citation>
    <scope>NUCLEOTIDE SEQUENCE [LARGE SCALE GENOMIC DNA]</scope>
    <source>
        <strain evidence="1 2">LMG5095</strain>
    </source>
</reference>
<dbReference type="Proteomes" id="UP000240475">
    <property type="component" value="Chromosome"/>
</dbReference>
<dbReference type="AlphaFoldDB" id="A0AAD0MV37"/>
<gene>
    <name evidence="1" type="ORF">DA456_08235</name>
</gene>
<dbReference type="EMBL" id="CP028490">
    <property type="protein sequence ID" value="AVX23388.1"/>
    <property type="molecule type" value="Genomic_DNA"/>
</dbReference>
<name>A0AAD0MV37_PSESX</name>
<proteinExistence type="predicted"/>
<evidence type="ECO:0000313" key="1">
    <source>
        <dbReference type="EMBL" id="AVX23388.1"/>
    </source>
</evidence>
<evidence type="ECO:0000313" key="2">
    <source>
        <dbReference type="Proteomes" id="UP000240475"/>
    </source>
</evidence>
<accession>A0AAD0MV37</accession>
<protein>
    <submittedName>
        <fullName evidence="1">Uncharacterized protein</fullName>
    </submittedName>
</protein>
<organism evidence="1 2">
    <name type="scientific">Pseudomonas syringae pv. atrofaciens</name>
    <dbReference type="NCBI Taxonomy" id="192087"/>
    <lineage>
        <taxon>Bacteria</taxon>
        <taxon>Pseudomonadati</taxon>
        <taxon>Pseudomonadota</taxon>
        <taxon>Gammaproteobacteria</taxon>
        <taxon>Pseudomonadales</taxon>
        <taxon>Pseudomonadaceae</taxon>
        <taxon>Pseudomonas</taxon>
        <taxon>Pseudomonas syringae</taxon>
    </lineage>
</organism>
<sequence>MISPELSMIQRKRGLVLFASRSAEAYIDLLNNLAFAQRFKPNKRYLHMRVFLPKLIIQICLRFAKFKHQQIIASALYPAKRQAAVKLQ</sequence>